<organism evidence="2 3">
    <name type="scientific">Pterulicium gracile</name>
    <dbReference type="NCBI Taxonomy" id="1884261"/>
    <lineage>
        <taxon>Eukaryota</taxon>
        <taxon>Fungi</taxon>
        <taxon>Dikarya</taxon>
        <taxon>Basidiomycota</taxon>
        <taxon>Agaricomycotina</taxon>
        <taxon>Agaricomycetes</taxon>
        <taxon>Agaricomycetidae</taxon>
        <taxon>Agaricales</taxon>
        <taxon>Pleurotineae</taxon>
        <taxon>Pterulaceae</taxon>
        <taxon>Pterulicium</taxon>
    </lineage>
</organism>
<proteinExistence type="predicted"/>
<accession>A0A5C3QPW1</accession>
<evidence type="ECO:0000313" key="2">
    <source>
        <dbReference type="EMBL" id="TFL00374.1"/>
    </source>
</evidence>
<gene>
    <name evidence="2" type="ORF">BDV98DRAFT_113626</name>
</gene>
<reference evidence="2 3" key="1">
    <citation type="journal article" date="2019" name="Nat. Ecol. Evol.">
        <title>Megaphylogeny resolves global patterns of mushroom evolution.</title>
        <authorList>
            <person name="Varga T."/>
            <person name="Krizsan K."/>
            <person name="Foldi C."/>
            <person name="Dima B."/>
            <person name="Sanchez-Garcia M."/>
            <person name="Sanchez-Ramirez S."/>
            <person name="Szollosi G.J."/>
            <person name="Szarkandi J.G."/>
            <person name="Papp V."/>
            <person name="Albert L."/>
            <person name="Andreopoulos W."/>
            <person name="Angelini C."/>
            <person name="Antonin V."/>
            <person name="Barry K.W."/>
            <person name="Bougher N.L."/>
            <person name="Buchanan P."/>
            <person name="Buyck B."/>
            <person name="Bense V."/>
            <person name="Catcheside P."/>
            <person name="Chovatia M."/>
            <person name="Cooper J."/>
            <person name="Damon W."/>
            <person name="Desjardin D."/>
            <person name="Finy P."/>
            <person name="Geml J."/>
            <person name="Haridas S."/>
            <person name="Hughes K."/>
            <person name="Justo A."/>
            <person name="Karasinski D."/>
            <person name="Kautmanova I."/>
            <person name="Kiss B."/>
            <person name="Kocsube S."/>
            <person name="Kotiranta H."/>
            <person name="LaButti K.M."/>
            <person name="Lechner B.E."/>
            <person name="Liimatainen K."/>
            <person name="Lipzen A."/>
            <person name="Lukacs Z."/>
            <person name="Mihaltcheva S."/>
            <person name="Morgado L.N."/>
            <person name="Niskanen T."/>
            <person name="Noordeloos M.E."/>
            <person name="Ohm R.A."/>
            <person name="Ortiz-Santana B."/>
            <person name="Ovrebo C."/>
            <person name="Racz N."/>
            <person name="Riley R."/>
            <person name="Savchenko A."/>
            <person name="Shiryaev A."/>
            <person name="Soop K."/>
            <person name="Spirin V."/>
            <person name="Szebenyi C."/>
            <person name="Tomsovsky M."/>
            <person name="Tulloss R.E."/>
            <person name="Uehling J."/>
            <person name="Grigoriev I.V."/>
            <person name="Vagvolgyi C."/>
            <person name="Papp T."/>
            <person name="Martin F.M."/>
            <person name="Miettinen O."/>
            <person name="Hibbett D.S."/>
            <person name="Nagy L.G."/>
        </authorList>
    </citation>
    <scope>NUCLEOTIDE SEQUENCE [LARGE SCALE GENOMIC DNA]</scope>
    <source>
        <strain evidence="2 3">CBS 309.79</strain>
    </source>
</reference>
<feature type="compositionally biased region" description="Low complexity" evidence="1">
    <location>
        <begin position="34"/>
        <end position="50"/>
    </location>
</feature>
<feature type="region of interest" description="Disordered" evidence="1">
    <location>
        <begin position="286"/>
        <end position="322"/>
    </location>
</feature>
<feature type="region of interest" description="Disordered" evidence="1">
    <location>
        <begin position="25"/>
        <end position="202"/>
    </location>
</feature>
<evidence type="ECO:0000313" key="3">
    <source>
        <dbReference type="Proteomes" id="UP000305067"/>
    </source>
</evidence>
<dbReference type="AlphaFoldDB" id="A0A5C3QPW1"/>
<feature type="compositionally biased region" description="Low complexity" evidence="1">
    <location>
        <begin position="286"/>
        <end position="312"/>
    </location>
</feature>
<keyword evidence="3" id="KW-1185">Reference proteome</keyword>
<dbReference type="EMBL" id="ML178829">
    <property type="protein sequence ID" value="TFL00374.1"/>
    <property type="molecule type" value="Genomic_DNA"/>
</dbReference>
<feature type="compositionally biased region" description="Low complexity" evidence="1">
    <location>
        <begin position="165"/>
        <end position="176"/>
    </location>
</feature>
<sequence>MPEYEEGPALRRFYSRKASFDAAYNARARRRGEPGSLPETPSTSSPDSETFLIPSFSAGSVKKKRKKSHLPIGVVDPRTTRSHGSIEEQRSHTASISSRPNSLDRHPRVVSGLEGSLTLNRRSKTESGQLDLPSVSSIKPRVNPKYSVLSAGEQALRRRRKTPRSRLPPSIDTSTRPPSPKPTSQPIRVPRRPKRPPQSLDLHLLNPGQLVLPSALTSRFSMSTPFQVQTNFTQRSPEADKGGQGSPVDHLSPQADGFLCCLPPVKSSRGRFQRYAASIRSRASRLYTGISCTPTRSRSTRSKSSASRPSSSHTEKPSPPPT</sequence>
<evidence type="ECO:0000256" key="1">
    <source>
        <dbReference type="SAM" id="MobiDB-lite"/>
    </source>
</evidence>
<protein>
    <submittedName>
        <fullName evidence="2">Uncharacterized protein</fullName>
    </submittedName>
</protein>
<dbReference type="Proteomes" id="UP000305067">
    <property type="component" value="Unassembled WGS sequence"/>
</dbReference>
<name>A0A5C3QPW1_9AGAR</name>
<feature type="compositionally biased region" description="Polar residues" evidence="1">
    <location>
        <begin position="92"/>
        <end position="101"/>
    </location>
</feature>